<protein>
    <submittedName>
        <fullName evidence="9">Uncharacterized protein</fullName>
    </submittedName>
</protein>
<dbReference type="PANTHER" id="PTHR31501:SF7">
    <property type="entry name" value="CALCIUM RELEASE-ACTIVATED CALCIUM CHANNEL PROTEIN 1"/>
    <property type="match status" value="1"/>
</dbReference>
<feature type="transmembrane region" description="Helical" evidence="7">
    <location>
        <begin position="182"/>
        <end position="201"/>
    </location>
</feature>
<feature type="region of interest" description="Disordered" evidence="6">
    <location>
        <begin position="1"/>
        <end position="33"/>
    </location>
</feature>
<keyword evidence="5 7" id="KW-0472">Membrane</keyword>
<organism evidence="8 9">
    <name type="scientific">Acrobeloides nanus</name>
    <dbReference type="NCBI Taxonomy" id="290746"/>
    <lineage>
        <taxon>Eukaryota</taxon>
        <taxon>Metazoa</taxon>
        <taxon>Ecdysozoa</taxon>
        <taxon>Nematoda</taxon>
        <taxon>Chromadorea</taxon>
        <taxon>Rhabditida</taxon>
        <taxon>Tylenchina</taxon>
        <taxon>Cephalobomorpha</taxon>
        <taxon>Cephaloboidea</taxon>
        <taxon>Cephalobidae</taxon>
        <taxon>Acrobeloides</taxon>
    </lineage>
</organism>
<comment type="similarity">
    <text evidence="2">Belongs to the Orai family.</text>
</comment>
<sequence>MAEGGINFSSSEESSPEMVRKHPPVKFSLHSNSQETNSIQVLKHIDSDLSIKNGMKANPSQSRRRSLSDQNLYSKAIMNNLSNLAKLNSNAPTTSSSEYRSKVSFSSYNQDQVPRVSSRSTLPGLPISENMATISYPINPNIDIEQGYHYYQHTCNKEEECWQRDCMTHKGRYNYELSKAKLKSSSGISAMLAGFSMVAIIELSYDNTISHPLLIILGIVTTLVVSVHLLSLMMSTCILAYVQAHGCNENSPHIKLWFYIELSWIFSTCIGLLLFLVMVGVVFFVKFNTAQYETAAYVTTAILIFVVIVFAIISYLIHRSRFSFSMSQMKRKFNDLEKIFIAQSSENECVKQI</sequence>
<evidence type="ECO:0000256" key="2">
    <source>
        <dbReference type="ARBA" id="ARBA00008062"/>
    </source>
</evidence>
<keyword evidence="8" id="KW-1185">Reference proteome</keyword>
<evidence type="ECO:0000313" key="8">
    <source>
        <dbReference type="Proteomes" id="UP000887540"/>
    </source>
</evidence>
<keyword evidence="4 7" id="KW-1133">Transmembrane helix</keyword>
<accession>A0A914CDI3</accession>
<feature type="transmembrane region" description="Helical" evidence="7">
    <location>
        <begin position="262"/>
        <end position="285"/>
    </location>
</feature>
<dbReference type="PANTHER" id="PTHR31501">
    <property type="entry name" value="CALCIUM RELEASE-ACTIVATED CALCIUM CHANNEL PROTEIN 1"/>
    <property type="match status" value="1"/>
</dbReference>
<dbReference type="GO" id="GO:0016020">
    <property type="term" value="C:membrane"/>
    <property type="evidence" value="ECO:0007669"/>
    <property type="project" value="UniProtKB-SubCell"/>
</dbReference>
<dbReference type="AlphaFoldDB" id="A0A914CDI3"/>
<evidence type="ECO:0000313" key="9">
    <source>
        <dbReference type="WBParaSite" id="ACRNAN_Path_898.g3460.t1"/>
    </source>
</evidence>
<evidence type="ECO:0000256" key="5">
    <source>
        <dbReference type="ARBA" id="ARBA00023136"/>
    </source>
</evidence>
<dbReference type="Pfam" id="PF07856">
    <property type="entry name" value="Orai-1"/>
    <property type="match status" value="1"/>
</dbReference>
<comment type="subcellular location">
    <subcellularLocation>
        <location evidence="1">Membrane</location>
        <topology evidence="1">Multi-pass membrane protein</topology>
    </subcellularLocation>
</comment>
<dbReference type="GO" id="GO:0015279">
    <property type="term" value="F:store-operated calcium channel activity"/>
    <property type="evidence" value="ECO:0007669"/>
    <property type="project" value="TreeGrafter"/>
</dbReference>
<evidence type="ECO:0000256" key="6">
    <source>
        <dbReference type="SAM" id="MobiDB-lite"/>
    </source>
</evidence>
<evidence type="ECO:0000256" key="1">
    <source>
        <dbReference type="ARBA" id="ARBA00004141"/>
    </source>
</evidence>
<proteinExistence type="inferred from homology"/>
<feature type="transmembrane region" description="Helical" evidence="7">
    <location>
        <begin position="297"/>
        <end position="317"/>
    </location>
</feature>
<dbReference type="GO" id="GO:0002115">
    <property type="term" value="P:store-operated calcium entry"/>
    <property type="evidence" value="ECO:0007669"/>
    <property type="project" value="TreeGrafter"/>
</dbReference>
<name>A0A914CDI3_9BILA</name>
<evidence type="ECO:0000256" key="3">
    <source>
        <dbReference type="ARBA" id="ARBA00022692"/>
    </source>
</evidence>
<dbReference type="Gene3D" id="1.20.140.140">
    <property type="entry name" value="Calcium release-activated calcium channel protein Orai"/>
    <property type="match status" value="1"/>
</dbReference>
<evidence type="ECO:0000256" key="4">
    <source>
        <dbReference type="ARBA" id="ARBA00022989"/>
    </source>
</evidence>
<dbReference type="InterPro" id="IPR012446">
    <property type="entry name" value="CRAC_channel"/>
</dbReference>
<dbReference type="WBParaSite" id="ACRNAN_Path_898.g3460.t1">
    <property type="protein sequence ID" value="ACRNAN_Path_898.g3460.t1"/>
    <property type="gene ID" value="ACRNAN_Path_898.g3460"/>
</dbReference>
<keyword evidence="3 7" id="KW-0812">Transmembrane</keyword>
<evidence type="ECO:0000256" key="7">
    <source>
        <dbReference type="SAM" id="Phobius"/>
    </source>
</evidence>
<reference evidence="9" key="1">
    <citation type="submission" date="2022-11" db="UniProtKB">
        <authorList>
            <consortium name="WormBaseParasite"/>
        </authorList>
    </citation>
    <scope>IDENTIFICATION</scope>
</reference>
<feature type="transmembrane region" description="Helical" evidence="7">
    <location>
        <begin position="213"/>
        <end position="242"/>
    </location>
</feature>
<dbReference type="InterPro" id="IPR038350">
    <property type="entry name" value="Orai_sf"/>
</dbReference>
<dbReference type="Proteomes" id="UP000887540">
    <property type="component" value="Unplaced"/>
</dbReference>
<feature type="region of interest" description="Disordered" evidence="6">
    <location>
        <begin position="50"/>
        <end position="69"/>
    </location>
</feature>